<keyword evidence="4" id="KW-1185">Reference proteome</keyword>
<dbReference type="GO" id="GO:0006281">
    <property type="term" value="P:DNA repair"/>
    <property type="evidence" value="ECO:0007669"/>
    <property type="project" value="UniProtKB-UniRule"/>
</dbReference>
<dbReference type="EMBL" id="JALJOV010000580">
    <property type="protein sequence ID" value="KAK9862614.1"/>
    <property type="molecule type" value="Genomic_DNA"/>
</dbReference>
<comment type="similarity">
    <text evidence="1">Belongs to the MET18/MMS19 family.</text>
</comment>
<reference evidence="3 4" key="1">
    <citation type="journal article" date="2024" name="Nat. Commun.">
        <title>Phylogenomics reveals the evolutionary origins of lichenization in chlorophyte algae.</title>
        <authorList>
            <person name="Puginier C."/>
            <person name="Libourel C."/>
            <person name="Otte J."/>
            <person name="Skaloud P."/>
            <person name="Haon M."/>
            <person name="Grisel S."/>
            <person name="Petersen M."/>
            <person name="Berrin J.G."/>
            <person name="Delaux P.M."/>
            <person name="Dal Grande F."/>
            <person name="Keller J."/>
        </authorList>
    </citation>
    <scope>NUCLEOTIDE SEQUENCE [LARGE SCALE GENOMIC DNA]</scope>
    <source>
        <strain evidence="3 4">SAG 2523</strain>
    </source>
</reference>
<dbReference type="InterPro" id="IPR029240">
    <property type="entry name" value="MMS19_N"/>
</dbReference>
<dbReference type="InterPro" id="IPR016024">
    <property type="entry name" value="ARM-type_fold"/>
</dbReference>
<name>A0AAW1T1K1_9CHLO</name>
<dbReference type="AlphaFoldDB" id="A0AAW1T1K1"/>
<dbReference type="Proteomes" id="UP001485043">
    <property type="component" value="Unassembled WGS sequence"/>
</dbReference>
<keyword evidence="1" id="KW-0227">DNA damage</keyword>
<proteinExistence type="inferred from homology"/>
<dbReference type="PANTHER" id="PTHR12891">
    <property type="entry name" value="DNA REPAIR/TRANSCRIPTION PROTEIN MET18/MMS19"/>
    <property type="match status" value="1"/>
</dbReference>
<organism evidence="3 4">
    <name type="scientific">Apatococcus fuscideae</name>
    <dbReference type="NCBI Taxonomy" id="2026836"/>
    <lineage>
        <taxon>Eukaryota</taxon>
        <taxon>Viridiplantae</taxon>
        <taxon>Chlorophyta</taxon>
        <taxon>core chlorophytes</taxon>
        <taxon>Trebouxiophyceae</taxon>
        <taxon>Chlorellales</taxon>
        <taxon>Chlorellaceae</taxon>
        <taxon>Apatococcus</taxon>
    </lineage>
</organism>
<sequence>MDLPVQASQYVLDGTAELGVSAERLQAVVQAARSGLTLVDLVKNLRDYLIAEDGETRARATLLLAKVLEEVPGSLRGSTAAGHIAAFFAARLADWPSFSAAILGCKVLLQQAQVGSPTALAAVDAKKIATAFQDEVEVPGLAISSRQPSLQVLQLLIEKFGSELLNEGLSLIDLVVAATDAEKDPRCLMLAFMCFKLLGSTYPKAGQLSKLQDASDELFDFVACYFPLTFTPPPGGAHPITREDMASELERTIAALPSLAEHMVPLLLEKLASAVRQSRMDALSAVRACVDSWGLEVIDPQLAAIWRGLRNVLLSRPDSSEDQEVVRKAGECLRDCVASLAAQGNLELVDLALEDSSCQGLSARIQEAAAGDPDAGFHTSSAAFMLGMMCAGSSGACSRILHHLTPSLMPLARGPPSGPQDDGGRVSHQRLLTLDVLHTLVTCIKTSSSDDPAVAAQGITGALGAVCSQLMLVSTPGETAAPGTAYEVTVAQIKLLSLLAAFPPDAAVLDEHQLDDAAVALSRLAKCADFGDPGPAGGTETIAAAAGKGLAAMAGAGQHHALRLVAIQPLDAHLQQPRHLTGTLRALGAMAVQASGPGSAELRCDILAVLNTAMMSSLRHLPLQRGGQHHPAADAPSQSGSSIQSAGLYQAVFSGRRQALEPAGLACQAANVAAAALLAKLPQGDLEAASSAALSMLPLNLPGPAITPIAAPLQSEAASPMEHDGPPEQTQAAIYQPLLRQYLQLLQRLPEEPGLISAAAGVLDTILSNTGSDFRSSATGRGLHLTLGPSTHVKGRLLWQQRFLAVLLDEMHPALQAGLASRSRSDDPLWVAYARLLGALPEGLAARERSRLLPFIPACLTRLPAAGHADAASLIALVNSSTAALQYPAGRLVLIPELGTLMSGLMQLAAYKPAAAVRAAALKALAQMPAHLPWEALHPSRPGIIW</sequence>
<gene>
    <name evidence="3" type="ORF">WJX84_001748</name>
</gene>
<dbReference type="GO" id="GO:0097361">
    <property type="term" value="C:cytosolic [4Fe-4S] assembly targeting complex"/>
    <property type="evidence" value="ECO:0007669"/>
    <property type="project" value="UniProtKB-UniRule"/>
</dbReference>
<comment type="caution">
    <text evidence="3">The sequence shown here is derived from an EMBL/GenBank/DDBJ whole genome shotgun (WGS) entry which is preliminary data.</text>
</comment>
<evidence type="ECO:0000259" key="2">
    <source>
        <dbReference type="Pfam" id="PF14500"/>
    </source>
</evidence>
<comment type="subcellular location">
    <subcellularLocation>
        <location evidence="1">Nucleus</location>
    </subcellularLocation>
</comment>
<protein>
    <recommendedName>
        <fullName evidence="1">MMS19 nucleotide excision repair protein</fullName>
    </recommendedName>
</protein>
<dbReference type="Pfam" id="PF14500">
    <property type="entry name" value="MMS19_N"/>
    <property type="match status" value="1"/>
</dbReference>
<dbReference type="GO" id="GO:0005634">
    <property type="term" value="C:nucleus"/>
    <property type="evidence" value="ECO:0007669"/>
    <property type="project" value="UniProtKB-SubCell"/>
</dbReference>
<evidence type="ECO:0000256" key="1">
    <source>
        <dbReference type="RuleBase" id="RU367072"/>
    </source>
</evidence>
<evidence type="ECO:0000313" key="3">
    <source>
        <dbReference type="EMBL" id="KAK9862614.1"/>
    </source>
</evidence>
<dbReference type="SUPFAM" id="SSF48371">
    <property type="entry name" value="ARM repeat"/>
    <property type="match status" value="1"/>
</dbReference>
<keyword evidence="1" id="KW-0539">Nucleus</keyword>
<dbReference type="PANTHER" id="PTHR12891:SF0">
    <property type="entry name" value="MMS19 NUCLEOTIDE EXCISION REPAIR PROTEIN HOMOLOG"/>
    <property type="match status" value="1"/>
</dbReference>
<dbReference type="GO" id="GO:0016226">
    <property type="term" value="P:iron-sulfur cluster assembly"/>
    <property type="evidence" value="ECO:0007669"/>
    <property type="project" value="UniProtKB-UniRule"/>
</dbReference>
<dbReference type="GO" id="GO:0051604">
    <property type="term" value="P:protein maturation"/>
    <property type="evidence" value="ECO:0007669"/>
    <property type="project" value="UniProtKB-UniRule"/>
</dbReference>
<feature type="domain" description="MMS19 N-terminal" evidence="2">
    <location>
        <begin position="42"/>
        <end position="314"/>
    </location>
</feature>
<comment type="function">
    <text evidence="1">Key component of the cytosolic iron-sulfur protein assembly (CIA) complex, a multiprotein complex that mediates the incorporation of iron-sulfur cluster into apoproteins specifically involved in DNA metabolism and genomic integrity. In the CIA complex, MMS19 acts as an adapter between early-acting CIA components and a subset of cellular target iron-sulfur proteins.</text>
</comment>
<accession>A0AAW1T1K1</accession>
<keyword evidence="1" id="KW-0234">DNA repair</keyword>
<evidence type="ECO:0000313" key="4">
    <source>
        <dbReference type="Proteomes" id="UP001485043"/>
    </source>
</evidence>
<dbReference type="InterPro" id="IPR039920">
    <property type="entry name" value="MMS19"/>
</dbReference>